<dbReference type="EMBL" id="BAAAYX010000002">
    <property type="protein sequence ID" value="GAA3695792.1"/>
    <property type="molecule type" value="Genomic_DNA"/>
</dbReference>
<keyword evidence="6 7" id="KW-0472">Membrane</keyword>
<dbReference type="RefSeq" id="WP_344811119.1">
    <property type="nucleotide sequence ID" value="NZ_BAAAYX010000002.1"/>
</dbReference>
<keyword evidence="10" id="KW-1185">Reference proteome</keyword>
<dbReference type="InterPro" id="IPR011701">
    <property type="entry name" value="MFS"/>
</dbReference>
<evidence type="ECO:0000313" key="10">
    <source>
        <dbReference type="Proteomes" id="UP001500051"/>
    </source>
</evidence>
<keyword evidence="4 7" id="KW-1133">Transmembrane helix</keyword>
<dbReference type="Pfam" id="PF07690">
    <property type="entry name" value="MFS_1"/>
    <property type="match status" value="1"/>
</dbReference>
<dbReference type="Gene3D" id="1.20.1250.20">
    <property type="entry name" value="MFS general substrate transporter like domains"/>
    <property type="match status" value="2"/>
</dbReference>
<evidence type="ECO:0000256" key="1">
    <source>
        <dbReference type="ARBA" id="ARBA00004651"/>
    </source>
</evidence>
<feature type="transmembrane region" description="Helical" evidence="7">
    <location>
        <begin position="84"/>
        <end position="106"/>
    </location>
</feature>
<evidence type="ECO:0000256" key="3">
    <source>
        <dbReference type="ARBA" id="ARBA00022692"/>
    </source>
</evidence>
<dbReference type="InterPro" id="IPR020846">
    <property type="entry name" value="MFS_dom"/>
</dbReference>
<protein>
    <submittedName>
        <fullName evidence="9">Nitrate/nitrite transporter</fullName>
    </submittedName>
</protein>
<dbReference type="InterPro" id="IPR036259">
    <property type="entry name" value="MFS_trans_sf"/>
</dbReference>
<feature type="transmembrane region" description="Helical" evidence="7">
    <location>
        <begin position="345"/>
        <end position="363"/>
    </location>
</feature>
<feature type="domain" description="Major facilitator superfamily (MFS) profile" evidence="8">
    <location>
        <begin position="19"/>
        <end position="401"/>
    </location>
</feature>
<comment type="caution">
    <text evidence="9">The sequence shown here is derived from an EMBL/GenBank/DDBJ whole genome shotgun (WGS) entry which is preliminary data.</text>
</comment>
<feature type="transmembrane region" description="Helical" evidence="7">
    <location>
        <begin position="112"/>
        <end position="137"/>
    </location>
</feature>
<feature type="transmembrane region" description="Helical" evidence="7">
    <location>
        <begin position="169"/>
        <end position="192"/>
    </location>
</feature>
<gene>
    <name evidence="9" type="ORF">GCM10022204_09540</name>
</gene>
<comment type="subcellular location">
    <subcellularLocation>
        <location evidence="1">Cell membrane</location>
        <topology evidence="1">Multi-pass membrane protein</topology>
    </subcellularLocation>
</comment>
<evidence type="ECO:0000256" key="4">
    <source>
        <dbReference type="ARBA" id="ARBA00022989"/>
    </source>
</evidence>
<dbReference type="CDD" id="cd17341">
    <property type="entry name" value="MFS_NRT2_like"/>
    <property type="match status" value="1"/>
</dbReference>
<dbReference type="PROSITE" id="PS50850">
    <property type="entry name" value="MFS"/>
    <property type="match status" value="1"/>
</dbReference>
<accession>A0ABP7CWS6</accession>
<evidence type="ECO:0000256" key="6">
    <source>
        <dbReference type="ARBA" id="ARBA00023136"/>
    </source>
</evidence>
<organism evidence="9 10">
    <name type="scientific">Microlunatus aurantiacus</name>
    <dbReference type="NCBI Taxonomy" id="446786"/>
    <lineage>
        <taxon>Bacteria</taxon>
        <taxon>Bacillati</taxon>
        <taxon>Actinomycetota</taxon>
        <taxon>Actinomycetes</taxon>
        <taxon>Propionibacteriales</taxon>
        <taxon>Propionibacteriaceae</taxon>
        <taxon>Microlunatus</taxon>
    </lineage>
</organism>
<feature type="transmembrane region" description="Helical" evidence="7">
    <location>
        <begin position="309"/>
        <end position="333"/>
    </location>
</feature>
<sequence length="405" mass="42188">MTAATPSTPTIEKSAQTRNLLLALLAFAVTFWAWNLIGPLGVRYSTELGLSATQKSLLVAMPVLVGSLGRIPVGALTDRYGGRVMFTIMLFASSVPVLLVCLAGTLKSYSLLLAFGFLLGIAGTTFAIGIPFVNAWYEKPRRGFATGVFGAGMGGTALSSFFTPRMVQSIGYVATYVSIAIALAVVGVIVWLMMRDSPLWSPNTDPVVPKLAAAARLTVTWQMAFLYAVTFGGFVAFSTYLPTYLKDVYDFDLTGAGTRTAGFAIAAVIARPVGGILSDKVGPRAVMIVSLAGAAVMAIVIALKLPPEIPAGIAFVLMAVFLGLGTGATFAWVAQLAPPAKVGTVTGIVGAAGGLGGYFPPLVMGATYDEQDHSYTIGLILLSVTAVATLAYTIFGIKKKQTTAA</sequence>
<comment type="similarity">
    <text evidence="2">Belongs to the major facilitator superfamily. Nitrate/nitrite porter (TC 2.A.1.8) family.</text>
</comment>
<evidence type="ECO:0000313" key="9">
    <source>
        <dbReference type="EMBL" id="GAA3695792.1"/>
    </source>
</evidence>
<name>A0ABP7CWS6_9ACTN</name>
<evidence type="ECO:0000256" key="2">
    <source>
        <dbReference type="ARBA" id="ARBA00008432"/>
    </source>
</evidence>
<dbReference type="Proteomes" id="UP001500051">
    <property type="component" value="Unassembled WGS sequence"/>
</dbReference>
<dbReference type="SUPFAM" id="SSF103473">
    <property type="entry name" value="MFS general substrate transporter"/>
    <property type="match status" value="1"/>
</dbReference>
<feature type="transmembrane region" description="Helical" evidence="7">
    <location>
        <begin position="375"/>
        <end position="395"/>
    </location>
</feature>
<keyword evidence="3 7" id="KW-0812">Transmembrane</keyword>
<evidence type="ECO:0000256" key="5">
    <source>
        <dbReference type="ARBA" id="ARBA00023063"/>
    </source>
</evidence>
<dbReference type="InterPro" id="IPR044772">
    <property type="entry name" value="NO3_transporter"/>
</dbReference>
<dbReference type="PANTHER" id="PTHR23515">
    <property type="entry name" value="HIGH-AFFINITY NITRATE TRANSPORTER 2.3"/>
    <property type="match status" value="1"/>
</dbReference>
<proteinExistence type="inferred from homology"/>
<reference evidence="10" key="1">
    <citation type="journal article" date="2019" name="Int. J. Syst. Evol. Microbiol.">
        <title>The Global Catalogue of Microorganisms (GCM) 10K type strain sequencing project: providing services to taxonomists for standard genome sequencing and annotation.</title>
        <authorList>
            <consortium name="The Broad Institute Genomics Platform"/>
            <consortium name="The Broad Institute Genome Sequencing Center for Infectious Disease"/>
            <person name="Wu L."/>
            <person name="Ma J."/>
        </authorList>
    </citation>
    <scope>NUCLEOTIDE SEQUENCE [LARGE SCALE GENOMIC DNA]</scope>
    <source>
        <strain evidence="10">JCM 16548</strain>
    </source>
</reference>
<feature type="transmembrane region" description="Helical" evidence="7">
    <location>
        <begin position="20"/>
        <end position="37"/>
    </location>
</feature>
<keyword evidence="5" id="KW-0534">Nitrate assimilation</keyword>
<evidence type="ECO:0000256" key="7">
    <source>
        <dbReference type="SAM" id="Phobius"/>
    </source>
</evidence>
<evidence type="ECO:0000259" key="8">
    <source>
        <dbReference type="PROSITE" id="PS50850"/>
    </source>
</evidence>
<feature type="transmembrane region" description="Helical" evidence="7">
    <location>
        <begin position="144"/>
        <end position="163"/>
    </location>
</feature>
<feature type="transmembrane region" description="Helical" evidence="7">
    <location>
        <begin position="285"/>
        <end position="303"/>
    </location>
</feature>
<feature type="transmembrane region" description="Helical" evidence="7">
    <location>
        <begin position="224"/>
        <end position="241"/>
    </location>
</feature>